<evidence type="ECO:0000313" key="3">
    <source>
        <dbReference type="Proteomes" id="UP001595387"/>
    </source>
</evidence>
<organism evidence="2 3">
    <name type="scientific">Virgibacillus sediminis</name>
    <dbReference type="NCBI Taxonomy" id="202260"/>
    <lineage>
        <taxon>Bacteria</taxon>
        <taxon>Bacillati</taxon>
        <taxon>Bacillota</taxon>
        <taxon>Bacilli</taxon>
        <taxon>Bacillales</taxon>
        <taxon>Bacillaceae</taxon>
        <taxon>Virgibacillus</taxon>
    </lineage>
</organism>
<dbReference type="Pfam" id="PF17261">
    <property type="entry name" value="DUF5327"/>
    <property type="match status" value="1"/>
</dbReference>
<keyword evidence="3" id="KW-1185">Reference proteome</keyword>
<name>A0ABV7A7R0_9BACI</name>
<dbReference type="RefSeq" id="WP_390306528.1">
    <property type="nucleotide sequence ID" value="NZ_JBHRRZ010000017.1"/>
</dbReference>
<accession>A0ABV7A7R0</accession>
<evidence type="ECO:0000313" key="2">
    <source>
        <dbReference type="EMBL" id="MFC2948956.1"/>
    </source>
</evidence>
<dbReference type="EMBL" id="JBHRRZ010000017">
    <property type="protein sequence ID" value="MFC2948956.1"/>
    <property type="molecule type" value="Genomic_DNA"/>
</dbReference>
<protein>
    <submittedName>
        <fullName evidence="2">YwdI family protein</fullName>
    </submittedName>
</protein>
<proteinExistence type="predicted"/>
<dbReference type="Proteomes" id="UP001595387">
    <property type="component" value="Unassembled WGS sequence"/>
</dbReference>
<sequence length="105" mass="11829">MAIANETIIQKMMKELQEAKAEQHKPEKLTMHMEKIRLLCDLFLEGDSTPEDKKAPTVQKADEFSEEEIKAMLGNEAAASRNTGKARRSVIDEDDDANGDSIFDF</sequence>
<reference evidence="3" key="1">
    <citation type="journal article" date="2019" name="Int. J. Syst. Evol. Microbiol.">
        <title>The Global Catalogue of Microorganisms (GCM) 10K type strain sequencing project: providing services to taxonomists for standard genome sequencing and annotation.</title>
        <authorList>
            <consortium name="The Broad Institute Genomics Platform"/>
            <consortium name="The Broad Institute Genome Sequencing Center for Infectious Disease"/>
            <person name="Wu L."/>
            <person name="Ma J."/>
        </authorList>
    </citation>
    <scope>NUCLEOTIDE SEQUENCE [LARGE SCALE GENOMIC DNA]</scope>
    <source>
        <strain evidence="3">KCTC 13193</strain>
    </source>
</reference>
<evidence type="ECO:0000256" key="1">
    <source>
        <dbReference type="SAM" id="MobiDB-lite"/>
    </source>
</evidence>
<feature type="region of interest" description="Disordered" evidence="1">
    <location>
        <begin position="77"/>
        <end position="105"/>
    </location>
</feature>
<gene>
    <name evidence="2" type="ORF">ACFODW_11475</name>
</gene>
<comment type="caution">
    <text evidence="2">The sequence shown here is derived from an EMBL/GenBank/DDBJ whole genome shotgun (WGS) entry which is preliminary data.</text>
</comment>
<dbReference type="InterPro" id="IPR035218">
    <property type="entry name" value="DUF5327"/>
</dbReference>